<organism evidence="2 3">
    <name type="scientific">Sulfobacillus harzensis</name>
    <dbReference type="NCBI Taxonomy" id="2729629"/>
    <lineage>
        <taxon>Bacteria</taxon>
        <taxon>Bacillati</taxon>
        <taxon>Bacillota</taxon>
        <taxon>Clostridia</taxon>
        <taxon>Eubacteriales</taxon>
        <taxon>Clostridiales Family XVII. Incertae Sedis</taxon>
        <taxon>Sulfobacillus</taxon>
    </lineage>
</organism>
<dbReference type="AlphaFoldDB" id="A0A7Y0L638"/>
<dbReference type="InterPro" id="IPR047655">
    <property type="entry name" value="Transpos_IS630-like"/>
</dbReference>
<dbReference type="SUPFAM" id="SSF53098">
    <property type="entry name" value="Ribonuclease H-like"/>
    <property type="match status" value="1"/>
</dbReference>
<feature type="domain" description="Tc1-like transposase DDE" evidence="1">
    <location>
        <begin position="94"/>
        <end position="239"/>
    </location>
</feature>
<name>A0A7Y0L638_9FIRM</name>
<accession>A0A7Y0L638</accession>
<reference evidence="2 3" key="1">
    <citation type="submission" date="2020-04" db="EMBL/GenBank/DDBJ databases">
        <authorList>
            <person name="Zhang R."/>
            <person name="Schippers A."/>
        </authorList>
    </citation>
    <scope>NUCLEOTIDE SEQUENCE [LARGE SCALE GENOMIC DNA]</scope>
    <source>
        <strain evidence="2 3">DSM 109850</strain>
    </source>
</reference>
<comment type="caution">
    <text evidence="2">The sequence shown here is derived from an EMBL/GenBank/DDBJ whole genome shotgun (WGS) entry which is preliminary data.</text>
</comment>
<dbReference type="NCBIfam" id="NF033545">
    <property type="entry name" value="transpos_IS630"/>
    <property type="match status" value="1"/>
</dbReference>
<sequence>MVYGPDDRMAIVVLACRPPEETSQWPIRDLTTAIHEETTLRPAPSTVWTILDEAAVKPHKQAMWLNSHDPDFAAKQQAITNLYRELPMAGRLILSFDEKTGMQAKEQLGPHLPPRPGYPARTDYEYRRHGTLSLLAAFEVQTGHVVGQTYPRHRQEEFVAFLDALDAQYPPVITDIVGICDNLAVHKTARVQDWLTAHPRWRFVFTPIHASWLNQIEIWFGILQRKLLRHGQFVSVDDLAAKLTTFLAAYNRHTHPFRWTYTGKPLAE</sequence>
<proteinExistence type="predicted"/>
<dbReference type="Proteomes" id="UP000533476">
    <property type="component" value="Unassembled WGS sequence"/>
</dbReference>
<evidence type="ECO:0000313" key="2">
    <source>
        <dbReference type="EMBL" id="NMP23905.1"/>
    </source>
</evidence>
<dbReference type="InterPro" id="IPR012337">
    <property type="entry name" value="RNaseH-like_sf"/>
</dbReference>
<dbReference type="EMBL" id="JABBVZ010000072">
    <property type="protein sequence ID" value="NMP23905.1"/>
    <property type="molecule type" value="Genomic_DNA"/>
</dbReference>
<dbReference type="InterPro" id="IPR036397">
    <property type="entry name" value="RNaseH_sf"/>
</dbReference>
<evidence type="ECO:0000313" key="3">
    <source>
        <dbReference type="Proteomes" id="UP000533476"/>
    </source>
</evidence>
<dbReference type="Gene3D" id="3.30.420.10">
    <property type="entry name" value="Ribonuclease H-like superfamily/Ribonuclease H"/>
    <property type="match status" value="1"/>
</dbReference>
<keyword evidence="3" id="KW-1185">Reference proteome</keyword>
<dbReference type="Pfam" id="PF13358">
    <property type="entry name" value="DDE_3"/>
    <property type="match status" value="1"/>
</dbReference>
<dbReference type="InterPro" id="IPR038717">
    <property type="entry name" value="Tc1-like_DDE_dom"/>
</dbReference>
<dbReference type="RefSeq" id="WP_169101572.1">
    <property type="nucleotide sequence ID" value="NZ_JABBVZ010000072.1"/>
</dbReference>
<dbReference type="GO" id="GO:0003676">
    <property type="term" value="F:nucleic acid binding"/>
    <property type="evidence" value="ECO:0007669"/>
    <property type="project" value="InterPro"/>
</dbReference>
<evidence type="ECO:0000259" key="1">
    <source>
        <dbReference type="Pfam" id="PF13358"/>
    </source>
</evidence>
<protein>
    <submittedName>
        <fullName evidence="2">IS630 family transposase</fullName>
    </submittedName>
</protein>
<gene>
    <name evidence="2" type="ORF">HIJ39_16350</name>
</gene>